<dbReference type="EMBL" id="JBAJEX010000008">
    <property type="protein sequence ID" value="MEO1767609.1"/>
    <property type="molecule type" value="Genomic_DNA"/>
</dbReference>
<organism evidence="12 13">
    <name type="scientific">Thiobacter aerophilum</name>
    <dbReference type="NCBI Taxonomy" id="3121275"/>
    <lineage>
        <taxon>Bacteria</taxon>
        <taxon>Pseudomonadati</taxon>
        <taxon>Pseudomonadota</taxon>
        <taxon>Betaproteobacteria</taxon>
        <taxon>Burkholderiales</taxon>
        <taxon>Thiobacteraceae</taxon>
        <taxon>Thiobacter</taxon>
    </lineage>
</organism>
<dbReference type="Proteomes" id="UP001482231">
    <property type="component" value="Unassembled WGS sequence"/>
</dbReference>
<dbReference type="EC" id="5.2.1.8" evidence="10"/>
<dbReference type="InterPro" id="IPR001179">
    <property type="entry name" value="PPIase_FKBP_dom"/>
</dbReference>
<dbReference type="PANTHER" id="PTHR47861:SF3">
    <property type="entry name" value="FKBP-TYPE PEPTIDYL-PROLYL CIS-TRANS ISOMERASE SLYD"/>
    <property type="match status" value="1"/>
</dbReference>
<protein>
    <recommendedName>
        <fullName evidence="10">Peptidyl-prolyl cis-trans isomerase</fullName>
        <ecNumber evidence="10">5.2.1.8</ecNumber>
    </recommendedName>
</protein>
<dbReference type="Pfam" id="PF00254">
    <property type="entry name" value="FKBP_C"/>
    <property type="match status" value="1"/>
</dbReference>
<evidence type="ECO:0000256" key="3">
    <source>
        <dbReference type="ARBA" id="ARBA00006577"/>
    </source>
</evidence>
<evidence type="ECO:0000256" key="7">
    <source>
        <dbReference type="ARBA" id="ARBA00023235"/>
    </source>
</evidence>
<name>A0ABV0EG85_9BURK</name>
<dbReference type="PROSITE" id="PS50059">
    <property type="entry name" value="FKBP_PPIASE"/>
    <property type="match status" value="1"/>
</dbReference>
<comment type="catalytic activity">
    <reaction evidence="1 9 10">
        <text>[protein]-peptidylproline (omega=180) = [protein]-peptidylproline (omega=0)</text>
        <dbReference type="Rhea" id="RHEA:16237"/>
        <dbReference type="Rhea" id="RHEA-COMP:10747"/>
        <dbReference type="Rhea" id="RHEA-COMP:10748"/>
        <dbReference type="ChEBI" id="CHEBI:83833"/>
        <dbReference type="ChEBI" id="CHEBI:83834"/>
        <dbReference type="EC" id="5.2.1.8"/>
    </reaction>
</comment>
<evidence type="ECO:0000256" key="8">
    <source>
        <dbReference type="ARBA" id="ARBA00037071"/>
    </source>
</evidence>
<keyword evidence="5 9" id="KW-0697">Rotamase</keyword>
<reference evidence="12 13" key="1">
    <citation type="submission" date="2024-02" db="EMBL/GenBank/DDBJ databases">
        <title>New thermophilic sulfur-oxidizing bacteria from a hot springs of the Uzon caldera (Kamchatka, Russia).</title>
        <authorList>
            <person name="Dukat A.M."/>
            <person name="Elcheninov A.G."/>
            <person name="Frolov E.N."/>
        </authorList>
    </citation>
    <scope>NUCLEOTIDE SEQUENCE [LARGE SCALE GENOMIC DNA]</scope>
    <source>
        <strain evidence="12 13">AK1</strain>
    </source>
</reference>
<feature type="domain" description="PPIase FKBP-type" evidence="11">
    <location>
        <begin position="6"/>
        <end position="83"/>
    </location>
</feature>
<dbReference type="RefSeq" id="WP_347308718.1">
    <property type="nucleotide sequence ID" value="NZ_JBAJEX010000008.1"/>
</dbReference>
<keyword evidence="4" id="KW-0963">Cytoplasm</keyword>
<evidence type="ECO:0000256" key="2">
    <source>
        <dbReference type="ARBA" id="ARBA00004496"/>
    </source>
</evidence>
<proteinExistence type="inferred from homology"/>
<evidence type="ECO:0000256" key="5">
    <source>
        <dbReference type="ARBA" id="ARBA00023110"/>
    </source>
</evidence>
<keyword evidence="6" id="KW-0143">Chaperone</keyword>
<evidence type="ECO:0000313" key="13">
    <source>
        <dbReference type="Proteomes" id="UP001482231"/>
    </source>
</evidence>
<gene>
    <name evidence="12" type="ORF">V6E02_10340</name>
</gene>
<evidence type="ECO:0000256" key="4">
    <source>
        <dbReference type="ARBA" id="ARBA00022490"/>
    </source>
</evidence>
<evidence type="ECO:0000313" key="12">
    <source>
        <dbReference type="EMBL" id="MEO1767609.1"/>
    </source>
</evidence>
<comment type="caution">
    <text evidence="12">The sequence shown here is derived from an EMBL/GenBank/DDBJ whole genome shotgun (WGS) entry which is preliminary data.</text>
</comment>
<accession>A0ABV0EG85</accession>
<sequence length="160" mass="17388">MQIVKNSVVTLTYSLSDSKGNLLEESKEPISYLHGGYDNIFPVVEEKLQGMQPGDTLSVTLEPEDAFGEYDASLVRVEPRSVFPVTDIQVGMQFEGGAEGSDEMILYTVTDVSEDTVVVDGNHPLAGRTLHFSCTVTDVRPATPEEIAHGHVHGPHGHSH</sequence>
<keyword evidence="13" id="KW-1185">Reference proteome</keyword>
<evidence type="ECO:0000256" key="10">
    <source>
        <dbReference type="RuleBase" id="RU003915"/>
    </source>
</evidence>
<dbReference type="Gene3D" id="3.10.50.40">
    <property type="match status" value="1"/>
</dbReference>
<dbReference type="InterPro" id="IPR046357">
    <property type="entry name" value="PPIase_dom_sf"/>
</dbReference>
<dbReference type="GO" id="GO:0016853">
    <property type="term" value="F:isomerase activity"/>
    <property type="evidence" value="ECO:0007669"/>
    <property type="project" value="UniProtKB-KW"/>
</dbReference>
<evidence type="ECO:0000256" key="9">
    <source>
        <dbReference type="PROSITE-ProRule" id="PRU00277"/>
    </source>
</evidence>
<comment type="similarity">
    <text evidence="3 10">Belongs to the FKBP-type PPIase family.</text>
</comment>
<dbReference type="PANTHER" id="PTHR47861">
    <property type="entry name" value="FKBP-TYPE PEPTIDYL-PROLYL CIS-TRANS ISOMERASE SLYD"/>
    <property type="match status" value="1"/>
</dbReference>
<evidence type="ECO:0000256" key="1">
    <source>
        <dbReference type="ARBA" id="ARBA00000971"/>
    </source>
</evidence>
<comment type="function">
    <text evidence="8">Also involved in hydrogenase metallocenter assembly, probably by participating in the nickel insertion step. This function in hydrogenase biosynthesis requires chaperone activity and the presence of the metal-binding domain, but not PPIase activity.</text>
</comment>
<dbReference type="SUPFAM" id="SSF54534">
    <property type="entry name" value="FKBP-like"/>
    <property type="match status" value="1"/>
</dbReference>
<evidence type="ECO:0000256" key="6">
    <source>
        <dbReference type="ARBA" id="ARBA00023186"/>
    </source>
</evidence>
<comment type="subcellular location">
    <subcellularLocation>
        <location evidence="2">Cytoplasm</location>
    </subcellularLocation>
</comment>
<keyword evidence="7 9" id="KW-0413">Isomerase</keyword>
<evidence type="ECO:0000259" key="11">
    <source>
        <dbReference type="PROSITE" id="PS50059"/>
    </source>
</evidence>